<proteinExistence type="predicted"/>
<reference evidence="4" key="1">
    <citation type="submission" date="2023-07" db="EMBL/GenBank/DDBJ databases">
        <title>Characterization of two Paracoccaceae strains isolated from Phycosphere and proposal of Xinfangfangia lacusdiani sp. nov.</title>
        <authorList>
            <person name="Deng Y."/>
            <person name="Zhang Y.Q."/>
        </authorList>
    </citation>
    <scope>NUCLEOTIDE SEQUENCE [LARGE SCALE GENOMIC DNA]</scope>
    <source>
        <strain evidence="4">CPCC 101403</strain>
    </source>
</reference>
<evidence type="ECO:0000256" key="1">
    <source>
        <dbReference type="ARBA" id="ARBA00022801"/>
    </source>
</evidence>
<dbReference type="NCBIfam" id="TIGR00976">
    <property type="entry name" value="CocE_NonD"/>
    <property type="match status" value="1"/>
</dbReference>
<feature type="domain" description="Xaa-Pro dipeptidyl-peptidase C-terminal" evidence="2">
    <location>
        <begin position="320"/>
        <end position="571"/>
    </location>
</feature>
<dbReference type="GO" id="GO:0016787">
    <property type="term" value="F:hydrolase activity"/>
    <property type="evidence" value="ECO:0007669"/>
    <property type="project" value="UniProtKB-KW"/>
</dbReference>
<accession>A0ABU3EAT7</accession>
<protein>
    <submittedName>
        <fullName evidence="3">CocE/NonD family hydrolase</fullName>
    </submittedName>
</protein>
<dbReference type="Gene3D" id="1.10.3020.20">
    <property type="match status" value="1"/>
</dbReference>
<keyword evidence="1 3" id="KW-0378">Hydrolase</keyword>
<evidence type="ECO:0000313" key="3">
    <source>
        <dbReference type="EMBL" id="MDT1061339.1"/>
    </source>
</evidence>
<dbReference type="Gene3D" id="3.40.50.1820">
    <property type="entry name" value="alpha/beta hydrolase"/>
    <property type="match status" value="1"/>
</dbReference>
<dbReference type="RefSeq" id="WP_311758437.1">
    <property type="nucleotide sequence ID" value="NZ_JAVRQI010000003.1"/>
</dbReference>
<dbReference type="Pfam" id="PF08530">
    <property type="entry name" value="PepX_C"/>
    <property type="match status" value="1"/>
</dbReference>
<dbReference type="Proteomes" id="UP001251085">
    <property type="component" value="Unassembled WGS sequence"/>
</dbReference>
<sequence length="582" mass="64695">MKDYTFALQPALADEPGRQGLFSGFAPGTVTLPKGFRVSGKFKPLPVDIILEKDVAVTMRDGVTIYTDVLRPVTDEQVPVIVAWSPYGKSRGNAPQYDDLFRLLGMDTSVLSGLHKFEGPDPAYWCAKGYAICHPDPRGTYNSEGDARWWNRLEGEDFHDLVEWCGVQDWSNGKVGASGNSYLTASQWFMAAERTPHLAAIAPWEGMSDIYRDLIMRGGIPDYGFAETLRYAYIGKNQREDLILDAKAHPLRDELWEQRAPEFAMIEVPAYVVASYSNSIHTPGTFRGWREIGSTRKWLRVHATMEWPDYYVEEHQADLLRFFDRFLKDIDNGWDKTPAVRYTLHDLEGNDRVNLTATQFPPTQAVTTQFYLDAGTGAMVTGARPAAKASYDATARDGNAQFTLTVDSETAFIGYPGLRLFAEAEGADDMDIFVLLQKLDADGNALGQITIPNKSPQMQAMTREGASILHYKGSNGRLRASMRHLDDERSTEDLPVHSFDQVEKLAPGEIVALDFDLFPMGMLLYPGQQLRLTVGGYNTLGGAMPGTENLMPDNRGRHVIHTGGDHASFLRMGTMPGRAALG</sequence>
<gene>
    <name evidence="3" type="ORF">RM190_05660</name>
</gene>
<evidence type="ECO:0000313" key="4">
    <source>
        <dbReference type="Proteomes" id="UP001251085"/>
    </source>
</evidence>
<dbReference type="SUPFAM" id="SSF49785">
    <property type="entry name" value="Galactose-binding domain-like"/>
    <property type="match status" value="1"/>
</dbReference>
<name>A0ABU3EAT7_9RHOB</name>
<organism evidence="3 4">
    <name type="scientific">Paracoccus broussonetiae</name>
    <dbReference type="NCBI Taxonomy" id="3075834"/>
    <lineage>
        <taxon>Bacteria</taxon>
        <taxon>Pseudomonadati</taxon>
        <taxon>Pseudomonadota</taxon>
        <taxon>Alphaproteobacteria</taxon>
        <taxon>Rhodobacterales</taxon>
        <taxon>Paracoccaceae</taxon>
        <taxon>Paracoccus</taxon>
    </lineage>
</organism>
<dbReference type="PANTHER" id="PTHR43056:SF10">
    <property type="entry name" value="COCE_NOND FAMILY, PUTATIVE (AFU_ORTHOLOGUE AFUA_7G00600)-RELATED"/>
    <property type="match status" value="1"/>
</dbReference>
<dbReference type="SUPFAM" id="SSF53474">
    <property type="entry name" value="alpha/beta-Hydrolases"/>
    <property type="match status" value="1"/>
</dbReference>
<dbReference type="SMART" id="SM00939">
    <property type="entry name" value="PepX_C"/>
    <property type="match status" value="1"/>
</dbReference>
<dbReference type="EMBL" id="JAVRQI010000003">
    <property type="protein sequence ID" value="MDT1061339.1"/>
    <property type="molecule type" value="Genomic_DNA"/>
</dbReference>
<dbReference type="InterPro" id="IPR050585">
    <property type="entry name" value="Xaa-Pro_dipeptidyl-ppase/CocE"/>
</dbReference>
<comment type="caution">
    <text evidence="3">The sequence shown here is derived from an EMBL/GenBank/DDBJ whole genome shotgun (WGS) entry which is preliminary data.</text>
</comment>
<dbReference type="Gene3D" id="2.60.120.260">
    <property type="entry name" value="Galactose-binding domain-like"/>
    <property type="match status" value="1"/>
</dbReference>
<dbReference type="InterPro" id="IPR013736">
    <property type="entry name" value="Xaa-Pro_dipept_C"/>
</dbReference>
<dbReference type="Pfam" id="PF02129">
    <property type="entry name" value="Peptidase_S15"/>
    <property type="match status" value="1"/>
</dbReference>
<dbReference type="InterPro" id="IPR000383">
    <property type="entry name" value="Xaa-Pro-like_dom"/>
</dbReference>
<dbReference type="InterPro" id="IPR008979">
    <property type="entry name" value="Galactose-bd-like_sf"/>
</dbReference>
<evidence type="ECO:0000259" key="2">
    <source>
        <dbReference type="SMART" id="SM00939"/>
    </source>
</evidence>
<dbReference type="PANTHER" id="PTHR43056">
    <property type="entry name" value="PEPTIDASE S9 PROLYL OLIGOPEPTIDASE"/>
    <property type="match status" value="1"/>
</dbReference>
<dbReference type="InterPro" id="IPR005674">
    <property type="entry name" value="CocE/Ser_esterase"/>
</dbReference>
<keyword evidence="4" id="KW-1185">Reference proteome</keyword>
<dbReference type="InterPro" id="IPR029058">
    <property type="entry name" value="AB_hydrolase_fold"/>
</dbReference>